<sequence length="76" mass="8247">MLLPTYNSRMINAAVPKIPATPTNPAGPPAAAALTPSLTRSSAYAPLTFHRRRQPASRPHPTKEKSSRRPVMTDEV</sequence>
<feature type="compositionally biased region" description="Low complexity" evidence="1">
    <location>
        <begin position="20"/>
        <end position="36"/>
    </location>
</feature>
<feature type="region of interest" description="Disordered" evidence="1">
    <location>
        <begin position="17"/>
        <end position="76"/>
    </location>
</feature>
<name>A0ABP0U9B8_9BRYO</name>
<gene>
    <name evidence="2" type="ORF">CSSPTR1EN2_LOCUS11717</name>
</gene>
<dbReference type="EMBL" id="OZ019911">
    <property type="protein sequence ID" value="CAK9213399.1"/>
    <property type="molecule type" value="Genomic_DNA"/>
</dbReference>
<accession>A0ABP0U9B8</accession>
<protein>
    <submittedName>
        <fullName evidence="2">Uncharacterized protein</fullName>
    </submittedName>
</protein>
<proteinExistence type="predicted"/>
<organism evidence="2 3">
    <name type="scientific">Sphagnum troendelagicum</name>
    <dbReference type="NCBI Taxonomy" id="128251"/>
    <lineage>
        <taxon>Eukaryota</taxon>
        <taxon>Viridiplantae</taxon>
        <taxon>Streptophyta</taxon>
        <taxon>Embryophyta</taxon>
        <taxon>Bryophyta</taxon>
        <taxon>Sphagnophytina</taxon>
        <taxon>Sphagnopsida</taxon>
        <taxon>Sphagnales</taxon>
        <taxon>Sphagnaceae</taxon>
        <taxon>Sphagnum</taxon>
    </lineage>
</organism>
<keyword evidence="3" id="KW-1185">Reference proteome</keyword>
<reference evidence="2" key="1">
    <citation type="submission" date="2024-02" db="EMBL/GenBank/DDBJ databases">
        <authorList>
            <consortium name="ELIXIR-Norway"/>
            <consortium name="Elixir Norway"/>
        </authorList>
    </citation>
    <scope>NUCLEOTIDE SEQUENCE</scope>
</reference>
<evidence type="ECO:0000313" key="3">
    <source>
        <dbReference type="Proteomes" id="UP001497512"/>
    </source>
</evidence>
<dbReference type="Proteomes" id="UP001497512">
    <property type="component" value="Chromosome 19"/>
</dbReference>
<evidence type="ECO:0000256" key="1">
    <source>
        <dbReference type="SAM" id="MobiDB-lite"/>
    </source>
</evidence>
<evidence type="ECO:0000313" key="2">
    <source>
        <dbReference type="EMBL" id="CAK9213399.1"/>
    </source>
</evidence>